<proteinExistence type="predicted"/>
<comment type="caution">
    <text evidence="1">The sequence shown here is derived from an EMBL/GenBank/DDBJ whole genome shotgun (WGS) entry which is preliminary data.</text>
</comment>
<keyword evidence="2" id="KW-1185">Reference proteome</keyword>
<name>A0ABP8JVP1_9MICO</name>
<organism evidence="1 2">
    <name type="scientific">Ornithinibacter aureus</name>
    <dbReference type="NCBI Taxonomy" id="622664"/>
    <lineage>
        <taxon>Bacteria</taxon>
        <taxon>Bacillati</taxon>
        <taxon>Actinomycetota</taxon>
        <taxon>Actinomycetes</taxon>
        <taxon>Micrococcales</taxon>
        <taxon>Intrasporangiaceae</taxon>
        <taxon>Ornithinibacter</taxon>
    </lineage>
</organism>
<gene>
    <name evidence="1" type="ORF">GCM10023153_19960</name>
</gene>
<dbReference type="EMBL" id="BAABFX010000027">
    <property type="protein sequence ID" value="GAA4396737.1"/>
    <property type="molecule type" value="Genomic_DNA"/>
</dbReference>
<evidence type="ECO:0000313" key="1">
    <source>
        <dbReference type="EMBL" id="GAA4396737.1"/>
    </source>
</evidence>
<evidence type="ECO:0000313" key="2">
    <source>
        <dbReference type="Proteomes" id="UP001500390"/>
    </source>
</evidence>
<protein>
    <submittedName>
        <fullName evidence="1">Uncharacterized protein</fullName>
    </submittedName>
</protein>
<accession>A0ABP8JVP1</accession>
<sequence>MSDTSAQDRYLGRVNGLRVALADVLPPDAFALADSLIEHGEPAEGVGYLAWALHNAGLPAPDWAVRDVQELTEGLVDPEHLPPDFRPAG</sequence>
<reference evidence="2" key="1">
    <citation type="journal article" date="2019" name="Int. J. Syst. Evol. Microbiol.">
        <title>The Global Catalogue of Microorganisms (GCM) 10K type strain sequencing project: providing services to taxonomists for standard genome sequencing and annotation.</title>
        <authorList>
            <consortium name="The Broad Institute Genomics Platform"/>
            <consortium name="The Broad Institute Genome Sequencing Center for Infectious Disease"/>
            <person name="Wu L."/>
            <person name="Ma J."/>
        </authorList>
    </citation>
    <scope>NUCLEOTIDE SEQUENCE [LARGE SCALE GENOMIC DNA]</scope>
    <source>
        <strain evidence="2">JCM 17738</strain>
    </source>
</reference>
<dbReference type="Proteomes" id="UP001500390">
    <property type="component" value="Unassembled WGS sequence"/>
</dbReference>
<dbReference type="RefSeq" id="WP_159904123.1">
    <property type="nucleotide sequence ID" value="NZ_BAABFX010000027.1"/>
</dbReference>